<dbReference type="PRINTS" id="PR00843">
    <property type="entry name" value="GLHYDRLASE30"/>
</dbReference>
<accession>A0A437PWD6</accession>
<dbReference type="OrthoDB" id="9806701at2"/>
<protein>
    <submittedName>
        <fullName evidence="7">Glucosylceramidase</fullName>
    </submittedName>
</protein>
<feature type="domain" description="Glycosyl hydrolase family 30 TIM-barrel" evidence="5">
    <location>
        <begin position="67"/>
        <end position="356"/>
    </location>
</feature>
<dbReference type="GO" id="GO:0016020">
    <property type="term" value="C:membrane"/>
    <property type="evidence" value="ECO:0007669"/>
    <property type="project" value="GOC"/>
</dbReference>
<evidence type="ECO:0000259" key="5">
    <source>
        <dbReference type="Pfam" id="PF02055"/>
    </source>
</evidence>
<dbReference type="AlphaFoldDB" id="A0A437PWD6"/>
<reference evidence="7 8" key="1">
    <citation type="submission" date="2019-01" db="EMBL/GenBank/DDBJ databases">
        <authorList>
            <person name="Chen W.-M."/>
        </authorList>
    </citation>
    <scope>NUCLEOTIDE SEQUENCE [LARGE SCALE GENOMIC DNA]</scope>
    <source>
        <strain evidence="7 8">FSY-15</strain>
    </source>
</reference>
<dbReference type="GO" id="GO:0006680">
    <property type="term" value="P:glucosylceramide catabolic process"/>
    <property type="evidence" value="ECO:0007669"/>
    <property type="project" value="TreeGrafter"/>
</dbReference>
<dbReference type="InterPro" id="IPR013780">
    <property type="entry name" value="Glyco_hydro_b"/>
</dbReference>
<dbReference type="PANTHER" id="PTHR11069">
    <property type="entry name" value="GLUCOSYLCERAMIDASE"/>
    <property type="match status" value="1"/>
</dbReference>
<evidence type="ECO:0000256" key="4">
    <source>
        <dbReference type="RuleBase" id="RU361188"/>
    </source>
</evidence>
<evidence type="ECO:0000313" key="7">
    <source>
        <dbReference type="EMBL" id="RVU26563.1"/>
    </source>
</evidence>
<keyword evidence="3 4" id="KW-0378">Hydrolase</keyword>
<dbReference type="InterPro" id="IPR017853">
    <property type="entry name" value="GH"/>
</dbReference>
<proteinExistence type="inferred from homology"/>
<dbReference type="Pfam" id="PF17189">
    <property type="entry name" value="Glyco_hydro_30C"/>
    <property type="match status" value="1"/>
</dbReference>
<comment type="caution">
    <text evidence="7">The sequence shown here is derived from an EMBL/GenBank/DDBJ whole genome shotgun (WGS) entry which is preliminary data.</text>
</comment>
<keyword evidence="4" id="KW-0326">Glycosidase</keyword>
<dbReference type="Pfam" id="PF02055">
    <property type="entry name" value="Glyco_hydro_30"/>
    <property type="match status" value="1"/>
</dbReference>
<dbReference type="GO" id="GO:0004348">
    <property type="term" value="F:glucosylceramidase activity"/>
    <property type="evidence" value="ECO:0007669"/>
    <property type="project" value="InterPro"/>
</dbReference>
<feature type="domain" description="Glycosyl hydrolase family 30 beta sandwich" evidence="6">
    <location>
        <begin position="399"/>
        <end position="455"/>
    </location>
</feature>
<dbReference type="PANTHER" id="PTHR11069:SF23">
    <property type="entry name" value="LYSOSOMAL ACID GLUCOSYLCERAMIDASE"/>
    <property type="match status" value="1"/>
</dbReference>
<dbReference type="InterPro" id="IPR033453">
    <property type="entry name" value="Glyco_hydro_30_TIM-barrel"/>
</dbReference>
<dbReference type="Gene3D" id="3.20.20.80">
    <property type="entry name" value="Glycosidases"/>
    <property type="match status" value="1"/>
</dbReference>
<dbReference type="RefSeq" id="WP_127802115.1">
    <property type="nucleotide sequence ID" value="NZ_SACY01000001.1"/>
</dbReference>
<name>A0A437PWD6_9BACT</name>
<dbReference type="SUPFAM" id="SSF51445">
    <property type="entry name" value="(Trans)glycosidases"/>
    <property type="match status" value="1"/>
</dbReference>
<evidence type="ECO:0000313" key="8">
    <source>
        <dbReference type="Proteomes" id="UP000282832"/>
    </source>
</evidence>
<evidence type="ECO:0000256" key="2">
    <source>
        <dbReference type="ARBA" id="ARBA00022729"/>
    </source>
</evidence>
<evidence type="ECO:0000256" key="3">
    <source>
        <dbReference type="ARBA" id="ARBA00022801"/>
    </source>
</evidence>
<gene>
    <name evidence="7" type="ORF">EOJ36_00800</name>
</gene>
<dbReference type="Proteomes" id="UP000282832">
    <property type="component" value="Unassembled WGS sequence"/>
</dbReference>
<dbReference type="InterPro" id="IPR033452">
    <property type="entry name" value="GH30_C"/>
</dbReference>
<dbReference type="EMBL" id="SACY01000001">
    <property type="protein sequence ID" value="RVU26563.1"/>
    <property type="molecule type" value="Genomic_DNA"/>
</dbReference>
<keyword evidence="2" id="KW-0732">Signal</keyword>
<organism evidence="7 8">
    <name type="scientific">Sandaracinomonas limnophila</name>
    <dbReference type="NCBI Taxonomy" id="1862386"/>
    <lineage>
        <taxon>Bacteria</taxon>
        <taxon>Pseudomonadati</taxon>
        <taxon>Bacteroidota</taxon>
        <taxon>Cytophagia</taxon>
        <taxon>Cytophagales</taxon>
        <taxon>Flectobacillaceae</taxon>
        <taxon>Sandaracinomonas</taxon>
    </lineage>
</organism>
<comment type="similarity">
    <text evidence="1 4">Belongs to the glycosyl hydrolase 30 family.</text>
</comment>
<keyword evidence="8" id="KW-1185">Reference proteome</keyword>
<sequence length="460" mass="51679">MKKLILLITCLIGFLAPKVLGQTYIQSWISSPDTKKMLYREEDHLLSDKAFSFPSIELFPQQKFQTIDGFGFTLTGSSAQMIESLPKAQEDQLLHELFQLEDDGIGISVLRLSIAASDMDEEIFDYCEKSNDLKLETFSLKRDQKYLIPLLLKIKKIQPGIKLIAAPWSPPAWMKTNNSTKGGELKADYYGLYANYLVKYLQEMKKLGLPIYAFSPQNEPLHPGNNPSLFMPAKSQAEFIKNHLGPALETAKLTSKIIVYDHNCDKPEYPIEILNDPKAKKYVFGSAFHLYNGDISAMSTVKKAHPDKELFFTEQWTGVKGEFAGDFNWHIKNVVIGSLKNHSRTALEWNISNDPELKMHSPGGCTECLGALTIGKSVLARNQGYYIIAQASKFIPTNSIRINSSELPGIQQVAVQRPDGSFALLIQNETGKDQDLTIKINNRFAHVFVPKNSTTSHIIL</sequence>
<dbReference type="InterPro" id="IPR001139">
    <property type="entry name" value="Glyco_hydro_30"/>
</dbReference>
<evidence type="ECO:0000256" key="1">
    <source>
        <dbReference type="ARBA" id="ARBA00005382"/>
    </source>
</evidence>
<evidence type="ECO:0000259" key="6">
    <source>
        <dbReference type="Pfam" id="PF17189"/>
    </source>
</evidence>
<dbReference type="Gene3D" id="2.60.40.1180">
    <property type="entry name" value="Golgi alpha-mannosidase II"/>
    <property type="match status" value="1"/>
</dbReference>